<sequence>MSDFDLVHDSEAAATFVTAFRAQFPALAAGRSDTALRDDGTHICVDDLPEGGDRLALTRIPARFADGGVTPDQPTAGAILALARSTVCAAASTP</sequence>
<dbReference type="KEGG" id="fal:FRAAL1816"/>
<proteinExistence type="predicted"/>
<dbReference type="HOGENOM" id="CLU_2381928_0_0_11"/>
<dbReference type="Proteomes" id="UP000000657">
    <property type="component" value="Chromosome"/>
</dbReference>
<reference evidence="1 2" key="1">
    <citation type="journal article" date="2007" name="Genome Res.">
        <title>Genome characteristics of facultatively symbiotic Frankia sp. strains reflect host range and host plant biogeography.</title>
        <authorList>
            <person name="Normand P."/>
            <person name="Lapierre P."/>
            <person name="Tisa L.S."/>
            <person name="Gogarten J.P."/>
            <person name="Alloisio N."/>
            <person name="Bagnarol E."/>
            <person name="Bassi C.A."/>
            <person name="Berry A.M."/>
            <person name="Bickhart D.M."/>
            <person name="Choisne N."/>
            <person name="Couloux A."/>
            <person name="Cournoyer B."/>
            <person name="Cruveiller S."/>
            <person name="Daubin V."/>
            <person name="Demange N."/>
            <person name="Francino M.P."/>
            <person name="Goltsman E."/>
            <person name="Huang Y."/>
            <person name="Kopp O.R."/>
            <person name="Labarre L."/>
            <person name="Lapidus A."/>
            <person name="Lavire C."/>
            <person name="Marechal J."/>
            <person name="Martinez M."/>
            <person name="Mastronunzio J.E."/>
            <person name="Mullin B.C."/>
            <person name="Niemann J."/>
            <person name="Pujic P."/>
            <person name="Rawnsley T."/>
            <person name="Rouy Z."/>
            <person name="Schenowitz C."/>
            <person name="Sellstedt A."/>
            <person name="Tavares F."/>
            <person name="Tomkins J.P."/>
            <person name="Vallenet D."/>
            <person name="Valverde C."/>
            <person name="Wall L.G."/>
            <person name="Wang Y."/>
            <person name="Medigue C."/>
            <person name="Benson D.R."/>
        </authorList>
    </citation>
    <scope>NUCLEOTIDE SEQUENCE [LARGE SCALE GENOMIC DNA]</scope>
    <source>
        <strain evidence="2">DSM 45986 / CECT 9034 / ACN14a</strain>
    </source>
</reference>
<protein>
    <submittedName>
        <fullName evidence="1">Uncharacterized protein</fullName>
    </submittedName>
</protein>
<organism evidence="1 2">
    <name type="scientific">Frankia alni (strain DSM 45986 / CECT 9034 / ACN14a)</name>
    <dbReference type="NCBI Taxonomy" id="326424"/>
    <lineage>
        <taxon>Bacteria</taxon>
        <taxon>Bacillati</taxon>
        <taxon>Actinomycetota</taxon>
        <taxon>Actinomycetes</taxon>
        <taxon>Frankiales</taxon>
        <taxon>Frankiaceae</taxon>
        <taxon>Frankia</taxon>
    </lineage>
</organism>
<evidence type="ECO:0000313" key="1">
    <source>
        <dbReference type="EMBL" id="CAJ60468.1"/>
    </source>
</evidence>
<name>Q0RPR3_FRAAA</name>
<keyword evidence="2" id="KW-1185">Reference proteome</keyword>
<evidence type="ECO:0000313" key="2">
    <source>
        <dbReference type="Proteomes" id="UP000000657"/>
    </source>
</evidence>
<accession>Q0RPR3</accession>
<dbReference type="AlphaFoldDB" id="Q0RPR3"/>
<dbReference type="EMBL" id="CT573213">
    <property type="protein sequence ID" value="CAJ60468.1"/>
    <property type="molecule type" value="Genomic_DNA"/>
</dbReference>
<gene>
    <name evidence="1" type="ordered locus">FRAAL1816</name>
</gene>